<dbReference type="OrthoDB" id="7596620at2"/>
<keyword evidence="1" id="KW-0812">Transmembrane</keyword>
<keyword evidence="1" id="KW-0472">Membrane</keyword>
<sequence>MKIINPDWFKNLLAMFLVSAFTAVIPLLIFKDIPTSNRDIITYMVGQLSGMALMALGFYFTQKAGQDVLDTKRADNTTTALNAITAVANAGSTPAPADAIEAAQDVADTAQSKANEIKESTP</sequence>
<gene>
    <name evidence="2" type="ORF">D3Y57_19300</name>
</gene>
<dbReference type="KEGG" id="spha:D3Y57_19300"/>
<organism evidence="2 3">
    <name type="scientific">Sphingomonas paeninsulae</name>
    <dbReference type="NCBI Taxonomy" id="2319844"/>
    <lineage>
        <taxon>Bacteria</taxon>
        <taxon>Pseudomonadati</taxon>
        <taxon>Pseudomonadota</taxon>
        <taxon>Alphaproteobacteria</taxon>
        <taxon>Sphingomonadales</taxon>
        <taxon>Sphingomonadaceae</taxon>
        <taxon>Sphingomonas</taxon>
    </lineage>
</organism>
<evidence type="ECO:0008006" key="4">
    <source>
        <dbReference type="Google" id="ProtNLM"/>
    </source>
</evidence>
<evidence type="ECO:0000256" key="1">
    <source>
        <dbReference type="SAM" id="Phobius"/>
    </source>
</evidence>
<feature type="transmembrane region" description="Helical" evidence="1">
    <location>
        <begin position="41"/>
        <end position="60"/>
    </location>
</feature>
<dbReference type="EMBL" id="CP032829">
    <property type="protein sequence ID" value="AYJ87680.1"/>
    <property type="molecule type" value="Genomic_DNA"/>
</dbReference>
<name>A0A494TEH7_SPHPE</name>
<proteinExistence type="predicted"/>
<evidence type="ECO:0000313" key="2">
    <source>
        <dbReference type="EMBL" id="AYJ87680.1"/>
    </source>
</evidence>
<dbReference type="Proteomes" id="UP000276254">
    <property type="component" value="Chromosome"/>
</dbReference>
<accession>A0A494TEH7</accession>
<reference evidence="2 3" key="1">
    <citation type="submission" date="2018-09" db="EMBL/GenBank/DDBJ databases">
        <title>Sphingomonas peninsula sp. nov., isolated from fildes peninsula, Antarctic soil.</title>
        <authorList>
            <person name="Yingchao G."/>
        </authorList>
    </citation>
    <scope>NUCLEOTIDE SEQUENCE [LARGE SCALE GENOMIC DNA]</scope>
    <source>
        <strain evidence="2 3">YZ-8</strain>
    </source>
</reference>
<protein>
    <recommendedName>
        <fullName evidence="4">Holin</fullName>
    </recommendedName>
</protein>
<evidence type="ECO:0000313" key="3">
    <source>
        <dbReference type="Proteomes" id="UP000276254"/>
    </source>
</evidence>
<keyword evidence="3" id="KW-1185">Reference proteome</keyword>
<feature type="transmembrane region" description="Helical" evidence="1">
    <location>
        <begin position="12"/>
        <end position="29"/>
    </location>
</feature>
<dbReference type="RefSeq" id="WP_121155302.1">
    <property type="nucleotide sequence ID" value="NZ_CP032829.1"/>
</dbReference>
<dbReference type="AlphaFoldDB" id="A0A494TEH7"/>
<keyword evidence="1" id="KW-1133">Transmembrane helix</keyword>